<comment type="subcellular location">
    <subcellularLocation>
        <location evidence="1 8">Cell outer membrane</location>
        <topology evidence="1 8">Multi-pass membrane protein</topology>
    </subcellularLocation>
</comment>
<dbReference type="GeneID" id="99753087"/>
<dbReference type="AlphaFoldDB" id="A0A078S141"/>
<feature type="domain" description="TonB-dependent receptor-like beta-barrel" evidence="11">
    <location>
        <begin position="364"/>
        <end position="771"/>
    </location>
</feature>
<evidence type="ECO:0000256" key="5">
    <source>
        <dbReference type="ARBA" id="ARBA00023077"/>
    </source>
</evidence>
<dbReference type="GO" id="GO:0044718">
    <property type="term" value="P:siderophore transmembrane transport"/>
    <property type="evidence" value="ECO:0007669"/>
    <property type="project" value="TreeGrafter"/>
</dbReference>
<dbReference type="GO" id="GO:0015344">
    <property type="term" value="F:siderophore uptake transmembrane transporter activity"/>
    <property type="evidence" value="ECO:0007669"/>
    <property type="project" value="TreeGrafter"/>
</dbReference>
<evidence type="ECO:0000256" key="3">
    <source>
        <dbReference type="ARBA" id="ARBA00022452"/>
    </source>
</evidence>
<evidence type="ECO:0000256" key="4">
    <source>
        <dbReference type="ARBA" id="ARBA00022692"/>
    </source>
</evidence>
<dbReference type="InterPro" id="IPR039426">
    <property type="entry name" value="TonB-dep_rcpt-like"/>
</dbReference>
<feature type="domain" description="TonB-dependent receptor plug" evidence="12">
    <location>
        <begin position="131"/>
        <end position="234"/>
    </location>
</feature>
<evidence type="ECO:0000259" key="12">
    <source>
        <dbReference type="Pfam" id="PF07715"/>
    </source>
</evidence>
<keyword evidence="4 8" id="KW-0812">Transmembrane</keyword>
<dbReference type="PROSITE" id="PS52016">
    <property type="entry name" value="TONB_DEPENDENT_REC_3"/>
    <property type="match status" value="1"/>
</dbReference>
<dbReference type="PATRIC" id="fig|1339349.3.peg.3201"/>
<dbReference type="Pfam" id="PF07715">
    <property type="entry name" value="Plug"/>
    <property type="match status" value="1"/>
</dbReference>
<accession>A0A078S141</accession>
<evidence type="ECO:0000256" key="10">
    <source>
        <dbReference type="SAM" id="SignalP"/>
    </source>
</evidence>
<dbReference type="CDD" id="cd01347">
    <property type="entry name" value="ligand_gated_channel"/>
    <property type="match status" value="1"/>
</dbReference>
<dbReference type="EMBL" id="JNHN01000178">
    <property type="protein sequence ID" value="KDS49090.1"/>
    <property type="molecule type" value="Genomic_DNA"/>
</dbReference>
<keyword evidence="10" id="KW-0732">Signal</keyword>
<evidence type="ECO:0000256" key="6">
    <source>
        <dbReference type="ARBA" id="ARBA00023136"/>
    </source>
</evidence>
<name>A0A078S141_BACUN</name>
<keyword evidence="13" id="KW-0675">Receptor</keyword>
<comment type="caution">
    <text evidence="13">The sequence shown here is derived from an EMBL/GenBank/DDBJ whole genome shotgun (WGS) entry which is preliminary data.</text>
</comment>
<dbReference type="InterPro" id="IPR008969">
    <property type="entry name" value="CarboxyPept-like_regulatory"/>
</dbReference>
<dbReference type="InterPro" id="IPR037066">
    <property type="entry name" value="Plug_dom_sf"/>
</dbReference>
<evidence type="ECO:0000256" key="9">
    <source>
        <dbReference type="RuleBase" id="RU003357"/>
    </source>
</evidence>
<dbReference type="PANTHER" id="PTHR30069:SF57">
    <property type="entry name" value="TONB-DEPENDENT RECEPTOR"/>
    <property type="match status" value="1"/>
</dbReference>
<sequence length="807" mass="89347">MKKYIFFVVGAVCLLLSSTVYAEDLKSTDANIVGHVIEKSTREHLPYMTVSLKGTTIGTMTDATGHYFLKNLPEGEFTLSVSAVGYKSQERKVVLKRGKTLEENFELEEDMVALDGVVVTANRNETARRLAPTLVKVVTPKLFEQTNSHTLSQGLAFQPGVRVETDCQNCGYSQVRINGLDGKYTQILIDSRPIFSSLAGVYGLEQIPANMIERVEVVRGGGSALFGSSAIAGTVNIITKEPIRNSGSFSHTISNFDGSGSFDNNTTLNLSLVSSDSKMGAYVYGQSRHRSAWDSNGDGFSELPKLKNQTVGLNAYYRTSAYSKLSLEYHHMEEFRRGGSGFSLPPHIAEDAGLNGTGAPGLVEQLKHSINTGGLKFTAFSKNQKHTFSTYASAQHIVRNSYYSAYGMTTDFTGVLGAQYIYHFDKCLFMPADLTGGIEFNHDNLHDKATDVQKYRDAALAEDPTATGDRLQQLIEKYTPAPLNQVVNIASVYAQNEWKNEQWSFLIGGRVDKNSIMDKAVFSPRANIRYNPTQDVNIRFSYAEGFRAPQAFDEDLHISNVGGELVSIVRAKGLKEERSRSFNASVDWYHYFGDFQANLLVEGFYTKLSDPFVLTPPVKDPDGSAYLIQTRINGSGAKVYGGTLEGKVAYKDKVQLQAGLTLQRSIYDSPEEWSADEEHLSEKERYSDKILRTPDVYGYFTATYMPVKAFSIALNGNYTGRMYVPHLLSEVNGEADVLVKSPDFFELGTKIAYDFDFQGFCLQLNAGVQNIFNSYQKDFDKGASRDSGYIYGPGAPRSYFAGVKLSF</sequence>
<feature type="signal peptide" evidence="10">
    <location>
        <begin position="1"/>
        <end position="22"/>
    </location>
</feature>
<dbReference type="InterPro" id="IPR000531">
    <property type="entry name" value="Beta-barrel_TonB"/>
</dbReference>
<dbReference type="Pfam" id="PF13715">
    <property type="entry name" value="CarbopepD_reg_2"/>
    <property type="match status" value="1"/>
</dbReference>
<dbReference type="SUPFAM" id="SSF49464">
    <property type="entry name" value="Carboxypeptidase regulatory domain-like"/>
    <property type="match status" value="1"/>
</dbReference>
<evidence type="ECO:0000256" key="8">
    <source>
        <dbReference type="PROSITE-ProRule" id="PRU01360"/>
    </source>
</evidence>
<dbReference type="Gene3D" id="2.40.170.20">
    <property type="entry name" value="TonB-dependent receptor, beta-barrel domain"/>
    <property type="match status" value="1"/>
</dbReference>
<keyword evidence="5 9" id="KW-0798">TonB box</keyword>
<dbReference type="SUPFAM" id="SSF56935">
    <property type="entry name" value="Porins"/>
    <property type="match status" value="1"/>
</dbReference>
<dbReference type="InterPro" id="IPR036942">
    <property type="entry name" value="Beta-barrel_TonB_sf"/>
</dbReference>
<dbReference type="Proteomes" id="UP000028013">
    <property type="component" value="Unassembled WGS sequence"/>
</dbReference>
<evidence type="ECO:0000256" key="2">
    <source>
        <dbReference type="ARBA" id="ARBA00022448"/>
    </source>
</evidence>
<proteinExistence type="inferred from homology"/>
<evidence type="ECO:0000256" key="1">
    <source>
        <dbReference type="ARBA" id="ARBA00004571"/>
    </source>
</evidence>
<feature type="chain" id="PRO_5001745067" evidence="10">
    <location>
        <begin position="23"/>
        <end position="807"/>
    </location>
</feature>
<keyword evidence="3 8" id="KW-1134">Transmembrane beta strand</keyword>
<dbReference type="PANTHER" id="PTHR30069">
    <property type="entry name" value="TONB-DEPENDENT OUTER MEMBRANE RECEPTOR"/>
    <property type="match status" value="1"/>
</dbReference>
<reference evidence="13 14" key="1">
    <citation type="submission" date="2014-04" db="EMBL/GenBank/DDBJ databases">
        <authorList>
            <person name="Sears C."/>
            <person name="Carroll K."/>
            <person name="Sack B.R."/>
            <person name="Qadri F."/>
            <person name="Myers L.L."/>
            <person name="Chung G.-T."/>
            <person name="Escheverria P."/>
            <person name="Fraser C.M."/>
            <person name="Sadzewicz L."/>
            <person name="Shefchek K.A."/>
            <person name="Tallon L."/>
            <person name="Das S.P."/>
            <person name="Daugherty S."/>
            <person name="Mongodin E.F."/>
        </authorList>
    </citation>
    <scope>NUCLEOTIDE SEQUENCE [LARGE SCALE GENOMIC DNA]</scope>
    <source>
        <strain evidence="13 14">3978 T3 ii</strain>
    </source>
</reference>
<evidence type="ECO:0000259" key="11">
    <source>
        <dbReference type="Pfam" id="PF00593"/>
    </source>
</evidence>
<keyword evidence="6 8" id="KW-0472">Membrane</keyword>
<keyword evidence="2 8" id="KW-0813">Transport</keyword>
<dbReference type="Gene3D" id="2.170.130.10">
    <property type="entry name" value="TonB-dependent receptor, plug domain"/>
    <property type="match status" value="1"/>
</dbReference>
<dbReference type="GO" id="GO:0009279">
    <property type="term" value="C:cell outer membrane"/>
    <property type="evidence" value="ECO:0007669"/>
    <property type="project" value="UniProtKB-SubCell"/>
</dbReference>
<dbReference type="Gene3D" id="2.60.40.1120">
    <property type="entry name" value="Carboxypeptidase-like, regulatory domain"/>
    <property type="match status" value="1"/>
</dbReference>
<gene>
    <name evidence="13" type="ORF">M094_2073</name>
</gene>
<evidence type="ECO:0000313" key="14">
    <source>
        <dbReference type="Proteomes" id="UP000028013"/>
    </source>
</evidence>
<dbReference type="Pfam" id="PF00593">
    <property type="entry name" value="TonB_dep_Rec_b-barrel"/>
    <property type="match status" value="1"/>
</dbReference>
<evidence type="ECO:0000256" key="7">
    <source>
        <dbReference type="ARBA" id="ARBA00023237"/>
    </source>
</evidence>
<keyword evidence="7 8" id="KW-0998">Cell outer membrane</keyword>
<protein>
    <submittedName>
        <fullName evidence="13">TonB dependent receptor family protein</fullName>
    </submittedName>
</protein>
<comment type="similarity">
    <text evidence="8 9">Belongs to the TonB-dependent receptor family.</text>
</comment>
<dbReference type="InterPro" id="IPR012910">
    <property type="entry name" value="Plug_dom"/>
</dbReference>
<evidence type="ECO:0000313" key="13">
    <source>
        <dbReference type="EMBL" id="KDS49090.1"/>
    </source>
</evidence>
<dbReference type="RefSeq" id="WP_005827082.1">
    <property type="nucleotide sequence ID" value="NZ_JNHN01000178.1"/>
</dbReference>
<organism evidence="13 14">
    <name type="scientific">Bacteroides uniformis str. 3978 T3 ii</name>
    <dbReference type="NCBI Taxonomy" id="1339349"/>
    <lineage>
        <taxon>Bacteria</taxon>
        <taxon>Pseudomonadati</taxon>
        <taxon>Bacteroidota</taxon>
        <taxon>Bacteroidia</taxon>
        <taxon>Bacteroidales</taxon>
        <taxon>Bacteroidaceae</taxon>
        <taxon>Bacteroides</taxon>
    </lineage>
</organism>